<dbReference type="GO" id="GO:0008168">
    <property type="term" value="F:methyltransferase activity"/>
    <property type="evidence" value="ECO:0007669"/>
    <property type="project" value="UniProtKB-KW"/>
</dbReference>
<evidence type="ECO:0000313" key="5">
    <source>
        <dbReference type="Proteomes" id="UP001341820"/>
    </source>
</evidence>
<accession>A0ABU6NRZ9</accession>
<keyword evidence="2" id="KW-0808">Transferase</keyword>
<evidence type="ECO:0000256" key="1">
    <source>
        <dbReference type="ARBA" id="ARBA00022603"/>
    </source>
</evidence>
<reference evidence="4 5" key="1">
    <citation type="submission" date="2023-03" db="EMBL/GenBank/DDBJ databases">
        <title>Bacillus Genome Sequencing.</title>
        <authorList>
            <person name="Dunlap C."/>
        </authorList>
    </citation>
    <scope>NUCLEOTIDE SEQUENCE [LARGE SCALE GENOMIC DNA]</scope>
    <source>
        <strain evidence="4 5">B-4107</strain>
    </source>
</reference>
<dbReference type="Pfam" id="PF13649">
    <property type="entry name" value="Methyltransf_25"/>
    <property type="match status" value="1"/>
</dbReference>
<dbReference type="Gene3D" id="3.40.50.150">
    <property type="entry name" value="Vaccinia Virus protein VP39"/>
    <property type="match status" value="1"/>
</dbReference>
<feature type="domain" description="Methyltransferase" evidence="3">
    <location>
        <begin position="35"/>
        <end position="122"/>
    </location>
</feature>
<dbReference type="EMBL" id="JAROAS010000048">
    <property type="protein sequence ID" value="MED4130035.1"/>
    <property type="molecule type" value="Genomic_DNA"/>
</dbReference>
<keyword evidence="1 4" id="KW-0489">Methyltransferase</keyword>
<evidence type="ECO:0000313" key="4">
    <source>
        <dbReference type="EMBL" id="MED4130035.1"/>
    </source>
</evidence>
<dbReference type="Proteomes" id="UP001341820">
    <property type="component" value="Unassembled WGS sequence"/>
</dbReference>
<protein>
    <submittedName>
        <fullName evidence="4">Class I SAM-dependent methyltransferase</fullName>
    </submittedName>
</protein>
<gene>
    <name evidence="4" type="ORF">P5F74_18030</name>
</gene>
<dbReference type="InterPro" id="IPR029063">
    <property type="entry name" value="SAM-dependent_MTases_sf"/>
</dbReference>
<dbReference type="PANTHER" id="PTHR43861">
    <property type="entry name" value="TRANS-ACONITATE 2-METHYLTRANSFERASE-RELATED"/>
    <property type="match status" value="1"/>
</dbReference>
<sequence length="252" mass="29114">MTKWNSTLYDDKHKFVSQFGEDLISILDPQEGEHILDVGCGTGDLANELSKAGAIVTGFDSSAAMIETAKRKYPHICFQLQDGEEDRYLSQFHAVFSNAAIHWMKNQRQVVQNCYNALLPKGRFIAELGGANNVESILLALEEASKTLSIPYEKSLLPWVFPTKEEMTAHLTEAGFHVWKMSHFYRPTRLSGEEGIYNWLNMFSTSFFKHLTSEERNRLFRECERLLRSKLYKENGWVADYWRLRFVAQKLT</sequence>
<dbReference type="GO" id="GO:0032259">
    <property type="term" value="P:methylation"/>
    <property type="evidence" value="ECO:0007669"/>
    <property type="project" value="UniProtKB-KW"/>
</dbReference>
<name>A0ABU6NRZ9_9BACI</name>
<dbReference type="CDD" id="cd02440">
    <property type="entry name" value="AdoMet_MTases"/>
    <property type="match status" value="1"/>
</dbReference>
<dbReference type="SUPFAM" id="SSF53335">
    <property type="entry name" value="S-adenosyl-L-methionine-dependent methyltransferases"/>
    <property type="match status" value="1"/>
</dbReference>
<proteinExistence type="predicted"/>
<evidence type="ECO:0000259" key="3">
    <source>
        <dbReference type="Pfam" id="PF13649"/>
    </source>
</evidence>
<dbReference type="RefSeq" id="WP_052008256.1">
    <property type="nucleotide sequence ID" value="NZ_JAROAS010000048.1"/>
</dbReference>
<dbReference type="InterPro" id="IPR041698">
    <property type="entry name" value="Methyltransf_25"/>
</dbReference>
<dbReference type="PANTHER" id="PTHR43861:SF1">
    <property type="entry name" value="TRANS-ACONITATE 2-METHYLTRANSFERASE"/>
    <property type="match status" value="1"/>
</dbReference>
<keyword evidence="5" id="KW-1185">Reference proteome</keyword>
<evidence type="ECO:0000256" key="2">
    <source>
        <dbReference type="ARBA" id="ARBA00022679"/>
    </source>
</evidence>
<organism evidence="4 5">
    <name type="scientific">Shouchella miscanthi</name>
    <dbReference type="NCBI Taxonomy" id="2598861"/>
    <lineage>
        <taxon>Bacteria</taxon>
        <taxon>Bacillati</taxon>
        <taxon>Bacillota</taxon>
        <taxon>Bacilli</taxon>
        <taxon>Bacillales</taxon>
        <taxon>Bacillaceae</taxon>
        <taxon>Shouchella</taxon>
    </lineage>
</organism>
<comment type="caution">
    <text evidence="4">The sequence shown here is derived from an EMBL/GenBank/DDBJ whole genome shotgun (WGS) entry which is preliminary data.</text>
</comment>